<dbReference type="InterPro" id="IPR000845">
    <property type="entry name" value="Nucleoside_phosphorylase_d"/>
</dbReference>
<dbReference type="EMBL" id="VYYT01000262">
    <property type="protein sequence ID" value="KAK2751655.1"/>
    <property type="molecule type" value="Genomic_DNA"/>
</dbReference>
<dbReference type="InterPro" id="IPR035994">
    <property type="entry name" value="Nucleoside_phosphorylase_sf"/>
</dbReference>
<dbReference type="SUPFAM" id="SSF53167">
    <property type="entry name" value="Purine and uridine phosphorylases"/>
    <property type="match status" value="1"/>
</dbReference>
<feature type="domain" description="Nucleoside phosphorylase" evidence="1">
    <location>
        <begin position="9"/>
        <end position="137"/>
    </location>
</feature>
<proteinExistence type="predicted"/>
<protein>
    <recommendedName>
        <fullName evidence="1">Nucleoside phosphorylase domain-containing protein</fullName>
    </recommendedName>
</protein>
<dbReference type="Pfam" id="PF01048">
    <property type="entry name" value="PNP_UDP_1"/>
    <property type="match status" value="1"/>
</dbReference>
<dbReference type="PANTHER" id="PTHR46082">
    <property type="entry name" value="ATP/GTP-BINDING PROTEIN-RELATED"/>
    <property type="match status" value="1"/>
</dbReference>
<dbReference type="InterPro" id="IPR053137">
    <property type="entry name" value="NLR-like"/>
</dbReference>
<evidence type="ECO:0000259" key="1">
    <source>
        <dbReference type="Pfam" id="PF01048"/>
    </source>
</evidence>
<keyword evidence="3" id="KW-1185">Reference proteome</keyword>
<organism evidence="2 3">
    <name type="scientific">Colletotrichum kahawae</name>
    <name type="common">Coffee berry disease fungus</name>
    <dbReference type="NCBI Taxonomy" id="34407"/>
    <lineage>
        <taxon>Eukaryota</taxon>
        <taxon>Fungi</taxon>
        <taxon>Dikarya</taxon>
        <taxon>Ascomycota</taxon>
        <taxon>Pezizomycotina</taxon>
        <taxon>Sordariomycetes</taxon>
        <taxon>Hypocreomycetidae</taxon>
        <taxon>Glomerellales</taxon>
        <taxon>Glomerellaceae</taxon>
        <taxon>Colletotrichum</taxon>
        <taxon>Colletotrichum gloeosporioides species complex</taxon>
    </lineage>
</organism>
<name>A0AAE0D460_COLKA</name>
<dbReference type="GO" id="GO:0003824">
    <property type="term" value="F:catalytic activity"/>
    <property type="evidence" value="ECO:0007669"/>
    <property type="project" value="InterPro"/>
</dbReference>
<reference evidence="2" key="1">
    <citation type="submission" date="2023-02" db="EMBL/GenBank/DDBJ databases">
        <title>Colletotrichum kahawae CIFC_Que2 genome sequencing and assembly.</title>
        <authorList>
            <person name="Baroncelli R."/>
        </authorList>
    </citation>
    <scope>NUCLEOTIDE SEQUENCE</scope>
    <source>
        <strain evidence="2">CIFC_Que2</strain>
    </source>
</reference>
<dbReference type="Proteomes" id="UP001281614">
    <property type="component" value="Unassembled WGS sequence"/>
</dbReference>
<dbReference type="GO" id="GO:0009116">
    <property type="term" value="P:nucleoside metabolic process"/>
    <property type="evidence" value="ECO:0007669"/>
    <property type="project" value="InterPro"/>
</dbReference>
<comment type="caution">
    <text evidence="2">The sequence shown here is derived from an EMBL/GenBank/DDBJ whole genome shotgun (WGS) entry which is preliminary data.</text>
</comment>
<dbReference type="Gene3D" id="3.40.50.1580">
    <property type="entry name" value="Nucleoside phosphorylase domain"/>
    <property type="match status" value="1"/>
</dbReference>
<gene>
    <name evidence="2" type="ORF">CKAH01_17845</name>
</gene>
<dbReference type="PANTHER" id="PTHR46082:SF11">
    <property type="entry name" value="AAA+ ATPASE DOMAIN-CONTAINING PROTEIN-RELATED"/>
    <property type="match status" value="1"/>
</dbReference>
<evidence type="ECO:0000313" key="3">
    <source>
        <dbReference type="Proteomes" id="UP001281614"/>
    </source>
</evidence>
<accession>A0AAE0D460</accession>
<dbReference type="AlphaFoldDB" id="A0AAE0D460"/>
<evidence type="ECO:0000313" key="2">
    <source>
        <dbReference type="EMBL" id="KAK2751655.1"/>
    </source>
</evidence>
<sequence length="152" mass="15897">MADTQKYTVGWICALPTEAVAAATFLDEEHDDVPEVALHDNNSYTLGSIGAHNVVIAVLPDGEYGLVSAATVARDMLHSFPNIRISVMVGIGGGAPSPDHDIRLGDVVVSSRGGGKGGVVQYDFGKAVQGLPFEHTDFLDQPPAALRTVVAT</sequence>